<dbReference type="GO" id="GO:0022625">
    <property type="term" value="C:cytosolic large ribosomal subunit"/>
    <property type="evidence" value="ECO:0007669"/>
    <property type="project" value="UniProtKB-UniRule"/>
</dbReference>
<name>L9L8K3_TUPCH</name>
<dbReference type="InterPro" id="IPR018492">
    <property type="entry name" value="Ribosomal_eL8/Nhp2"/>
</dbReference>
<dbReference type="AlphaFoldDB" id="L9L8K3"/>
<reference evidence="9" key="1">
    <citation type="submission" date="2012-07" db="EMBL/GenBank/DDBJ databases">
        <title>Genome of the Chinese tree shrew, a rising model animal genetically related to primates.</title>
        <authorList>
            <person name="Zhang G."/>
            <person name="Fan Y."/>
            <person name="Yao Y."/>
            <person name="Huang Z."/>
        </authorList>
    </citation>
    <scope>NUCLEOTIDE SEQUENCE [LARGE SCALE GENOMIC DNA]</scope>
</reference>
<feature type="region of interest" description="Disordered" evidence="6">
    <location>
        <begin position="135"/>
        <end position="163"/>
    </location>
</feature>
<dbReference type="Pfam" id="PF01248">
    <property type="entry name" value="Ribosomal_L7Ae"/>
    <property type="match status" value="1"/>
</dbReference>
<dbReference type="InterPro" id="IPR050257">
    <property type="entry name" value="eL8/uL1-like"/>
</dbReference>
<dbReference type="Proteomes" id="UP000011518">
    <property type="component" value="Unassembled WGS sequence"/>
</dbReference>
<evidence type="ECO:0000256" key="6">
    <source>
        <dbReference type="SAM" id="MobiDB-lite"/>
    </source>
</evidence>
<feature type="compositionally biased region" description="Basic and acidic residues" evidence="6">
    <location>
        <begin position="139"/>
        <end position="163"/>
    </location>
</feature>
<dbReference type="PRINTS" id="PR00882">
    <property type="entry name" value="RIBOSOMALL7A"/>
</dbReference>
<dbReference type="EMBL" id="KB320510">
    <property type="protein sequence ID" value="ELW70017.1"/>
    <property type="molecule type" value="Genomic_DNA"/>
</dbReference>
<feature type="region of interest" description="Disordered" evidence="6">
    <location>
        <begin position="19"/>
        <end position="50"/>
    </location>
</feature>
<dbReference type="InterPro" id="IPR004038">
    <property type="entry name" value="Ribosomal_eL8/eL30/eS12/Gad45"/>
</dbReference>
<organism evidence="8 9">
    <name type="scientific">Tupaia chinensis</name>
    <name type="common">Chinese tree shrew</name>
    <name type="synonym">Tupaia belangeri chinensis</name>
    <dbReference type="NCBI Taxonomy" id="246437"/>
    <lineage>
        <taxon>Eukaryota</taxon>
        <taxon>Metazoa</taxon>
        <taxon>Chordata</taxon>
        <taxon>Craniata</taxon>
        <taxon>Vertebrata</taxon>
        <taxon>Euteleostomi</taxon>
        <taxon>Mammalia</taxon>
        <taxon>Eutheria</taxon>
        <taxon>Euarchontoglires</taxon>
        <taxon>Scandentia</taxon>
        <taxon>Tupaiidae</taxon>
        <taxon>Tupaia</taxon>
    </lineage>
</organism>
<evidence type="ECO:0000256" key="4">
    <source>
        <dbReference type="ARBA" id="ARBA00046616"/>
    </source>
</evidence>
<reference evidence="9" key="2">
    <citation type="journal article" date="2013" name="Nat. Commun.">
        <title>Genome of the Chinese tree shrew.</title>
        <authorList>
            <person name="Fan Y."/>
            <person name="Huang Z.Y."/>
            <person name="Cao C.C."/>
            <person name="Chen C.S."/>
            <person name="Chen Y.X."/>
            <person name="Fan D.D."/>
            <person name="He J."/>
            <person name="Hou H.L."/>
            <person name="Hu L."/>
            <person name="Hu X.T."/>
            <person name="Jiang X.T."/>
            <person name="Lai R."/>
            <person name="Lang Y.S."/>
            <person name="Liang B."/>
            <person name="Liao S.G."/>
            <person name="Mu D."/>
            <person name="Ma Y.Y."/>
            <person name="Niu Y.Y."/>
            <person name="Sun X.Q."/>
            <person name="Xia J.Q."/>
            <person name="Xiao J."/>
            <person name="Xiong Z.Q."/>
            <person name="Xu L."/>
            <person name="Yang L."/>
            <person name="Zhang Y."/>
            <person name="Zhao W."/>
            <person name="Zhao X.D."/>
            <person name="Zheng Y.T."/>
            <person name="Zhou J.M."/>
            <person name="Zhu Y.B."/>
            <person name="Zhang G.J."/>
            <person name="Wang J."/>
            <person name="Yao Y.G."/>
        </authorList>
    </citation>
    <scope>NUCLEOTIDE SEQUENCE [LARGE SCALE GENOMIC DNA]</scope>
</reference>
<evidence type="ECO:0000313" key="9">
    <source>
        <dbReference type="Proteomes" id="UP000011518"/>
    </source>
</evidence>
<proteinExistence type="inferred from homology"/>
<dbReference type="GO" id="GO:0003723">
    <property type="term" value="F:RNA binding"/>
    <property type="evidence" value="ECO:0007669"/>
    <property type="project" value="UniProtKB-UniRule"/>
</dbReference>
<dbReference type="PANTHER" id="PTHR23105">
    <property type="entry name" value="RIBOSOMAL PROTEIN L7AE FAMILY MEMBER"/>
    <property type="match status" value="1"/>
</dbReference>
<keyword evidence="9" id="KW-1185">Reference proteome</keyword>
<comment type="similarity">
    <text evidence="1 5">Belongs to the eukaryotic ribosomal protein eL8 family.</text>
</comment>
<dbReference type="STRING" id="246437.L9L8K3"/>
<keyword evidence="2 5" id="KW-0689">Ribosomal protein</keyword>
<dbReference type="SUPFAM" id="SSF55315">
    <property type="entry name" value="L30e-like"/>
    <property type="match status" value="1"/>
</dbReference>
<feature type="domain" description="Ribosomal protein eL8/eL30/eS12/Gadd45" evidence="7">
    <location>
        <begin position="164"/>
        <end position="209"/>
    </location>
</feature>
<accession>L9L8K3</accession>
<sequence>MPKGKKAKGKKVALAPAVWRSRRLGRVSPPVAQDAKGKEGQGQEGGSGPCCLEKQEARKVVNPLFEKRPKNFGLGQDIQPKRDLTRFIKWPCYIRLQQQRAILYKWLKVSPAIKQVPQALDHQTATQLLKLPHKYKPKTKQEKQQRLLTRAEEKATGKGDVPTKRPPVLWAGVSTVTTSVENRKAPLVVITHDVDPIELVVFLPAVCRKIMHYPGEGQVGTPGPQEKLYHCRLHTG</sequence>
<comment type="function">
    <text evidence="5">Component of the ribosome.</text>
</comment>
<keyword evidence="3 5" id="KW-0687">Ribonucleoprotein</keyword>
<dbReference type="InParanoid" id="L9L8K3"/>
<evidence type="ECO:0000256" key="5">
    <source>
        <dbReference type="RuleBase" id="RU367042"/>
    </source>
</evidence>
<dbReference type="InterPro" id="IPR029064">
    <property type="entry name" value="Ribosomal_eL30-like_sf"/>
</dbReference>
<evidence type="ECO:0000259" key="7">
    <source>
        <dbReference type="Pfam" id="PF01248"/>
    </source>
</evidence>
<dbReference type="InterPro" id="IPR001921">
    <property type="entry name" value="Ribosomal_eL8_euk"/>
</dbReference>
<protein>
    <recommendedName>
        <fullName evidence="5">60S ribosomal protein L7a</fullName>
    </recommendedName>
</protein>
<evidence type="ECO:0000256" key="1">
    <source>
        <dbReference type="ARBA" id="ARBA00007337"/>
    </source>
</evidence>
<dbReference type="Gene3D" id="3.30.1330.30">
    <property type="match status" value="1"/>
</dbReference>
<evidence type="ECO:0000256" key="2">
    <source>
        <dbReference type="ARBA" id="ARBA00022980"/>
    </source>
</evidence>
<gene>
    <name evidence="8" type="ORF">TREES_T100018981</name>
</gene>
<comment type="subunit">
    <text evidence="4">Component of the large ribosomal subunit. Interacts with CRY1. Interacts with DICER1, AGO2, TARBP2, MOV10 and EIF6; they form a large RNA-induced silencing complex (RISC).</text>
</comment>
<evidence type="ECO:0000256" key="3">
    <source>
        <dbReference type="ARBA" id="ARBA00023274"/>
    </source>
</evidence>
<dbReference type="PRINTS" id="PR00881">
    <property type="entry name" value="L7ARS6FAMILY"/>
</dbReference>
<evidence type="ECO:0000313" key="8">
    <source>
        <dbReference type="EMBL" id="ELW70017.1"/>
    </source>
</evidence>